<name>A0A5J6VKM5_9VIRU</name>
<accession>A0A5J6VKM5</accession>
<sequence length="85" mass="10233">MFNTQFKNVGNKNSLILMFITIFFNFLYGIFQDSFAYSIKIDQLQGMSKLYFTVFLLVFFNSIDFMFNFTLKKILGIESYYYLFK</sequence>
<keyword evidence="1" id="KW-0812">Transmembrane</keyword>
<protein>
    <submittedName>
        <fullName evidence="2">Uncharacterized protein</fullName>
    </submittedName>
</protein>
<reference evidence="2" key="1">
    <citation type="journal article" date="2019" name="Philos. Trans. R. Soc. Lond., B, Biol. Sci.">
        <title>Targeted metagenomic recovery of four divergent viruses reveals shared and distinctive characteristics of giant viruses of marine eukaryotes.</title>
        <authorList>
            <person name="Needham D.M."/>
            <person name="Poirier C."/>
            <person name="Hehenberger E."/>
            <person name="Jimenez V."/>
            <person name="Swalwell J.E."/>
            <person name="Santoro A.E."/>
            <person name="Worden A.Z."/>
        </authorList>
    </citation>
    <scope>NUCLEOTIDE SEQUENCE</scope>
    <source>
        <strain evidence="2">MPacV-611</strain>
    </source>
</reference>
<keyword evidence="1" id="KW-0472">Membrane</keyword>
<evidence type="ECO:0000256" key="1">
    <source>
        <dbReference type="SAM" id="Phobius"/>
    </source>
</evidence>
<evidence type="ECO:0000313" key="2">
    <source>
        <dbReference type="EMBL" id="QFG74560.1"/>
    </source>
</evidence>
<organism evidence="2">
    <name type="scientific">Megaviridae environmental sample</name>
    <dbReference type="NCBI Taxonomy" id="1737588"/>
    <lineage>
        <taxon>Viruses</taxon>
        <taxon>Varidnaviria</taxon>
        <taxon>Bamfordvirae</taxon>
        <taxon>Nucleocytoviricota</taxon>
        <taxon>Megaviricetes</taxon>
        <taxon>Imitervirales</taxon>
        <taxon>Mimiviridae</taxon>
        <taxon>environmental samples</taxon>
    </lineage>
</organism>
<feature type="transmembrane region" description="Helical" evidence="1">
    <location>
        <begin position="12"/>
        <end position="31"/>
    </location>
</feature>
<keyword evidence="1" id="KW-1133">Transmembrane helix</keyword>
<proteinExistence type="predicted"/>
<feature type="transmembrane region" description="Helical" evidence="1">
    <location>
        <begin position="51"/>
        <end position="71"/>
    </location>
</feature>
<dbReference type="EMBL" id="MN448289">
    <property type="protein sequence ID" value="QFG74560.1"/>
    <property type="molecule type" value="Genomic_DNA"/>
</dbReference>